<dbReference type="InterPro" id="IPR016166">
    <property type="entry name" value="FAD-bd_PCMH"/>
</dbReference>
<feature type="domain" description="FAD-binding PCMH-type" evidence="5">
    <location>
        <begin position="13"/>
        <end position="185"/>
    </location>
</feature>
<accession>A0AAW0CIQ8</accession>
<evidence type="ECO:0000256" key="1">
    <source>
        <dbReference type="ARBA" id="ARBA00005466"/>
    </source>
</evidence>
<dbReference type="GO" id="GO:0016491">
    <property type="term" value="F:oxidoreductase activity"/>
    <property type="evidence" value="ECO:0007669"/>
    <property type="project" value="UniProtKB-KW"/>
</dbReference>
<evidence type="ECO:0000256" key="2">
    <source>
        <dbReference type="ARBA" id="ARBA00022630"/>
    </source>
</evidence>
<proteinExistence type="inferred from homology"/>
<dbReference type="PROSITE" id="PS51387">
    <property type="entry name" value="FAD_PCMH"/>
    <property type="match status" value="1"/>
</dbReference>
<dbReference type="Pfam" id="PF08031">
    <property type="entry name" value="BBE"/>
    <property type="match status" value="1"/>
</dbReference>
<dbReference type="InterPro" id="IPR012951">
    <property type="entry name" value="BBE"/>
</dbReference>
<dbReference type="SUPFAM" id="SSF56176">
    <property type="entry name" value="FAD-binding/transporter-associated domain-like"/>
    <property type="match status" value="1"/>
</dbReference>
<dbReference type="InterPro" id="IPR036318">
    <property type="entry name" value="FAD-bd_PCMH-like_sf"/>
</dbReference>
<keyword evidence="3" id="KW-0274">FAD</keyword>
<dbReference type="EMBL" id="JAYKXP010000043">
    <property type="protein sequence ID" value="KAK7038751.1"/>
    <property type="molecule type" value="Genomic_DNA"/>
</dbReference>
<name>A0AAW0CIQ8_9AGAR</name>
<keyword evidence="7" id="KW-1185">Reference proteome</keyword>
<sequence length="464" mass="50069">MKNRLLPFGYIALFGARFVYATTAAACNTLQSALPGRVFFPGSEEYVKGAGHTGNVGFSSTTGVQISMSRFNDIEYDESQSTVKIGAGLTWDKVYAALEPHGVKVVGGRVPGVGVGGLLLGGGYSYFTDQYGLAIDTVVSYDLVLPNGTFVQVAGQNNPDLFFALKGGFNNFGIVTSFNLRTFPQTNVWVSNIMYPLNATSAFNRAIQNFSFSNRDLKAAALTGYGAASFNEIFATAGLFYDAPMPPRGVFDEFFNIPGAIVTVTGTMSLSEALQSLNGALGSLDPPRYGSIYCIPSPVLSPNTKTDRTVRHTIPVSRYTVGILDEIRAQVERIVSKAAAGNHTFITLGIGPEPFVQPNAHSTDSAYPHPRGRFVCPTVMEAHYPNVADDGFFNNAVRKAQQAIQLRAIKEGQSFPDDILYNNYAPPDTPLKLIYGSNLARLRDIKKRVDPSNVMGLAGGFKIQ</sequence>
<dbReference type="PANTHER" id="PTHR42973">
    <property type="entry name" value="BINDING OXIDOREDUCTASE, PUTATIVE (AFU_ORTHOLOGUE AFUA_1G17690)-RELATED"/>
    <property type="match status" value="1"/>
</dbReference>
<reference evidence="6 7" key="1">
    <citation type="submission" date="2024-01" db="EMBL/GenBank/DDBJ databases">
        <title>A draft genome for a cacao thread blight-causing isolate of Paramarasmius palmivorus.</title>
        <authorList>
            <person name="Baruah I.K."/>
            <person name="Bukari Y."/>
            <person name="Amoako-Attah I."/>
            <person name="Meinhardt L.W."/>
            <person name="Bailey B.A."/>
            <person name="Cohen S.P."/>
        </authorList>
    </citation>
    <scope>NUCLEOTIDE SEQUENCE [LARGE SCALE GENOMIC DNA]</scope>
    <source>
        <strain evidence="6 7">GH-12</strain>
    </source>
</reference>
<evidence type="ECO:0000313" key="7">
    <source>
        <dbReference type="Proteomes" id="UP001383192"/>
    </source>
</evidence>
<comment type="caution">
    <text evidence="6">The sequence shown here is derived from an EMBL/GenBank/DDBJ whole genome shotgun (WGS) entry which is preliminary data.</text>
</comment>
<dbReference type="Pfam" id="PF01565">
    <property type="entry name" value="FAD_binding_4"/>
    <property type="match status" value="1"/>
</dbReference>
<dbReference type="GO" id="GO:0071949">
    <property type="term" value="F:FAD binding"/>
    <property type="evidence" value="ECO:0007669"/>
    <property type="project" value="InterPro"/>
</dbReference>
<evidence type="ECO:0000256" key="3">
    <source>
        <dbReference type="ARBA" id="ARBA00022827"/>
    </source>
</evidence>
<dbReference type="InterPro" id="IPR050416">
    <property type="entry name" value="FAD-linked_Oxidoreductase"/>
</dbReference>
<dbReference type="Gene3D" id="3.30.465.10">
    <property type="match status" value="1"/>
</dbReference>
<protein>
    <recommendedName>
        <fullName evidence="5">FAD-binding PCMH-type domain-containing protein</fullName>
    </recommendedName>
</protein>
<keyword evidence="4" id="KW-0560">Oxidoreductase</keyword>
<dbReference type="AlphaFoldDB" id="A0AAW0CIQ8"/>
<evidence type="ECO:0000256" key="4">
    <source>
        <dbReference type="ARBA" id="ARBA00023002"/>
    </source>
</evidence>
<dbReference type="Proteomes" id="UP001383192">
    <property type="component" value="Unassembled WGS sequence"/>
</dbReference>
<dbReference type="PANTHER" id="PTHR42973:SF13">
    <property type="entry name" value="FAD-BINDING PCMH-TYPE DOMAIN-CONTAINING PROTEIN"/>
    <property type="match status" value="1"/>
</dbReference>
<dbReference type="InterPro" id="IPR006094">
    <property type="entry name" value="Oxid_FAD_bind_N"/>
</dbReference>
<evidence type="ECO:0000313" key="6">
    <source>
        <dbReference type="EMBL" id="KAK7038751.1"/>
    </source>
</evidence>
<comment type="similarity">
    <text evidence="1">Belongs to the oxygen-dependent FAD-linked oxidoreductase family.</text>
</comment>
<dbReference type="InterPro" id="IPR016169">
    <property type="entry name" value="FAD-bd_PCMH_sub2"/>
</dbReference>
<dbReference type="Gene3D" id="3.40.462.20">
    <property type="match status" value="1"/>
</dbReference>
<organism evidence="6 7">
    <name type="scientific">Paramarasmius palmivorus</name>
    <dbReference type="NCBI Taxonomy" id="297713"/>
    <lineage>
        <taxon>Eukaryota</taxon>
        <taxon>Fungi</taxon>
        <taxon>Dikarya</taxon>
        <taxon>Basidiomycota</taxon>
        <taxon>Agaricomycotina</taxon>
        <taxon>Agaricomycetes</taxon>
        <taxon>Agaricomycetidae</taxon>
        <taxon>Agaricales</taxon>
        <taxon>Marasmiineae</taxon>
        <taxon>Marasmiaceae</taxon>
        <taxon>Paramarasmius</taxon>
    </lineage>
</organism>
<gene>
    <name evidence="6" type="ORF">VNI00_010636</name>
</gene>
<evidence type="ECO:0000259" key="5">
    <source>
        <dbReference type="PROSITE" id="PS51387"/>
    </source>
</evidence>
<keyword evidence="2" id="KW-0285">Flavoprotein</keyword>